<proteinExistence type="predicted"/>
<dbReference type="AlphaFoldDB" id="A0A131Z4Z8"/>
<feature type="chain" id="PRO_5007286794" evidence="1">
    <location>
        <begin position="19"/>
        <end position="204"/>
    </location>
</feature>
<keyword evidence="1" id="KW-0732">Signal</keyword>
<evidence type="ECO:0000313" key="2">
    <source>
        <dbReference type="EMBL" id="JAP86048.1"/>
    </source>
</evidence>
<organism evidence="2">
    <name type="scientific">Rhipicephalus appendiculatus</name>
    <name type="common">Brown ear tick</name>
    <dbReference type="NCBI Taxonomy" id="34631"/>
    <lineage>
        <taxon>Eukaryota</taxon>
        <taxon>Metazoa</taxon>
        <taxon>Ecdysozoa</taxon>
        <taxon>Arthropoda</taxon>
        <taxon>Chelicerata</taxon>
        <taxon>Arachnida</taxon>
        <taxon>Acari</taxon>
        <taxon>Parasitiformes</taxon>
        <taxon>Ixodida</taxon>
        <taxon>Ixodoidea</taxon>
        <taxon>Ixodidae</taxon>
        <taxon>Rhipicephalinae</taxon>
        <taxon>Rhipicephalus</taxon>
        <taxon>Rhipicephalus</taxon>
    </lineage>
</organism>
<dbReference type="GO" id="GO:0043176">
    <property type="term" value="F:amine binding"/>
    <property type="evidence" value="ECO:0007669"/>
    <property type="project" value="InterPro"/>
</dbReference>
<dbReference type="InterPro" id="IPR002970">
    <property type="entry name" value="Tick_his-bd"/>
</dbReference>
<accession>A0A131Z4Z8</accession>
<dbReference type="Gene3D" id="2.40.128.20">
    <property type="match status" value="1"/>
</dbReference>
<evidence type="ECO:0000256" key="1">
    <source>
        <dbReference type="SAM" id="SignalP"/>
    </source>
</evidence>
<dbReference type="EMBL" id="GEDV01002509">
    <property type="protein sequence ID" value="JAP86048.1"/>
    <property type="molecule type" value="Transcribed_RNA"/>
</dbReference>
<dbReference type="InterPro" id="IPR012674">
    <property type="entry name" value="Calycin"/>
</dbReference>
<name>A0A131Z4Z8_RHIAP</name>
<dbReference type="Pfam" id="PF02098">
    <property type="entry name" value="His_binding"/>
    <property type="match status" value="1"/>
</dbReference>
<feature type="signal peptide" evidence="1">
    <location>
        <begin position="1"/>
        <end position="18"/>
    </location>
</feature>
<reference evidence="2" key="1">
    <citation type="journal article" date="2016" name="Ticks Tick Borne Dis.">
        <title>De novo assembly and annotation of the salivary gland transcriptome of Rhipicephalus appendiculatus male and female ticks during blood feeding.</title>
        <authorList>
            <person name="de Castro M.H."/>
            <person name="de Klerk D."/>
            <person name="Pienaar R."/>
            <person name="Latif A.A."/>
            <person name="Rees D.J."/>
            <person name="Mans B.J."/>
        </authorList>
    </citation>
    <scope>NUCLEOTIDE SEQUENCE</scope>
    <source>
        <tissue evidence="2">Salivary glands</tissue>
    </source>
</reference>
<dbReference type="SUPFAM" id="SSF50814">
    <property type="entry name" value="Lipocalins"/>
    <property type="match status" value="1"/>
</dbReference>
<dbReference type="GO" id="GO:0030682">
    <property type="term" value="P:symbiont-mediated perturbation of host defenses"/>
    <property type="evidence" value="ECO:0007669"/>
    <property type="project" value="InterPro"/>
</dbReference>
<sequence>MSFFRLVLCTVFTACALAEKQNSTKDPNAYAENETCFSRQNISYMTNVNSTLYVRRRDYNTTTPYRCLSARKAGDYGNGSYVYTLSARNASGFFFSYNVTSTPNKTGDHLVNNSVVYEEFPGKGATDHKLMTTDDNNTCFLFATKLYYGDYGCLLVVSEDIADQTIPEACLKVYNEQCGIGFDPYNSTCKNSKEVSGQEPSYCS</sequence>
<protein>
    <submittedName>
        <fullName evidence="2">Lipocalin</fullName>
    </submittedName>
</protein>